<evidence type="ECO:0000313" key="1">
    <source>
        <dbReference type="EMBL" id="CAD7036547.1"/>
    </source>
</evidence>
<proteinExistence type="predicted"/>
<evidence type="ECO:0000313" key="2">
    <source>
        <dbReference type="Proteomes" id="UP000601041"/>
    </source>
</evidence>
<comment type="caution">
    <text evidence="1">The sequence shown here is derived from an EMBL/GenBank/DDBJ whole genome shotgun (WGS) entry which is preliminary data.</text>
</comment>
<dbReference type="EMBL" id="CABFWE030000005">
    <property type="protein sequence ID" value="CAD7036547.1"/>
    <property type="molecule type" value="Genomic_DNA"/>
</dbReference>
<sequence>MMPDFSPKMLRGFVHARISMAGYRTVFPDERKSTRRAVMSFDEACAAERERIVKRARITPEQLDLVLSGRGIETSARVRLWKALDADPARFGIVLVGTGGQEVAR</sequence>
<organism evidence="1 2">
    <name type="scientific">Pseudorhizobium halotolerans</name>
    <dbReference type="NCBI Taxonomy" id="1233081"/>
    <lineage>
        <taxon>Bacteria</taxon>
        <taxon>Pseudomonadati</taxon>
        <taxon>Pseudomonadota</taxon>
        <taxon>Alphaproteobacteria</taxon>
        <taxon>Hyphomicrobiales</taxon>
        <taxon>Rhizobiaceae</taxon>
        <taxon>Rhizobium/Agrobacterium group</taxon>
        <taxon>Pseudorhizobium</taxon>
    </lineage>
</organism>
<keyword evidence="2" id="KW-1185">Reference proteome</keyword>
<protein>
    <submittedName>
        <fullName evidence="1">Uncharacterized protein</fullName>
    </submittedName>
</protein>
<accession>A0ABM8PLN8</accession>
<dbReference type="RefSeq" id="WP_142587805.1">
    <property type="nucleotide sequence ID" value="NZ_CABFWE030000005.1"/>
</dbReference>
<dbReference type="Proteomes" id="UP000601041">
    <property type="component" value="Unassembled WGS sequence"/>
</dbReference>
<reference evidence="1 2" key="1">
    <citation type="submission" date="2020-11" db="EMBL/GenBank/DDBJ databases">
        <authorList>
            <person name="Lassalle F."/>
        </authorList>
    </citation>
    <scope>NUCLEOTIDE SEQUENCE [LARGE SCALE GENOMIC DNA]</scope>
    <source>
        <strain evidence="1 2">AB21</strain>
    </source>
</reference>
<gene>
    <name evidence="1" type="ORF">RHAB21_02538</name>
</gene>
<name>A0ABM8PLN8_9HYPH</name>